<dbReference type="Proteomes" id="UP000297890">
    <property type="component" value="Unassembled WGS sequence"/>
</dbReference>
<accession>A0A4Z0FAI3</accession>
<keyword evidence="4" id="KW-1185">Reference proteome</keyword>
<evidence type="ECO:0000313" key="3">
    <source>
        <dbReference type="EMBL" id="TFZ82858.1"/>
    </source>
</evidence>
<dbReference type="RefSeq" id="WP_135281528.1">
    <property type="nucleotide sequence ID" value="NZ_SRIO01000006.1"/>
</dbReference>
<proteinExistence type="predicted"/>
<evidence type="ECO:0000259" key="2">
    <source>
        <dbReference type="SMART" id="SM00834"/>
    </source>
</evidence>
<feature type="region of interest" description="Disordered" evidence="1">
    <location>
        <begin position="47"/>
        <end position="100"/>
    </location>
</feature>
<dbReference type="AlphaFoldDB" id="A0A4Z0FAI3"/>
<dbReference type="EMBL" id="SRIO01000006">
    <property type="protein sequence ID" value="TFZ82858.1"/>
    <property type="molecule type" value="Genomic_DNA"/>
</dbReference>
<comment type="caution">
    <text evidence="3">The sequence shown here is derived from an EMBL/GenBank/DDBJ whole genome shotgun (WGS) entry which is preliminary data.</text>
</comment>
<dbReference type="SMART" id="SM00834">
    <property type="entry name" value="CxxC_CXXC_SSSS"/>
    <property type="match status" value="1"/>
</dbReference>
<dbReference type="InterPro" id="IPR013429">
    <property type="entry name" value="Regulatory_FmdB_Zinc_ribbon"/>
</dbReference>
<dbReference type="NCBIfam" id="TIGR02605">
    <property type="entry name" value="CxxC_CxxC_SSSS"/>
    <property type="match status" value="1"/>
</dbReference>
<evidence type="ECO:0000313" key="4">
    <source>
        <dbReference type="Proteomes" id="UP000297890"/>
    </source>
</evidence>
<dbReference type="Pfam" id="PF09723">
    <property type="entry name" value="Zn_ribbon_8"/>
    <property type="match status" value="1"/>
</dbReference>
<reference evidence="3 4" key="1">
    <citation type="journal article" date="2019" name="ISME J.">
        <title>Candidatus Macondimonas diazotrophica, a novel gammaproteobacterial genus dominating crude-oil-contaminated coastal sediments.</title>
        <authorList>
            <person name="Karthikeyan S."/>
            <person name="Konstantinidis K."/>
        </authorList>
    </citation>
    <scope>NUCLEOTIDE SEQUENCE [LARGE SCALE GENOMIC DNA]</scope>
    <source>
        <strain evidence="3 4">KTK01</strain>
    </source>
</reference>
<organism evidence="3 4">
    <name type="scientific">Candidatus Macondimonas diazotrophica</name>
    <dbReference type="NCBI Taxonomy" id="2305248"/>
    <lineage>
        <taxon>Bacteria</taxon>
        <taxon>Pseudomonadati</taxon>
        <taxon>Pseudomonadota</taxon>
        <taxon>Gammaproteobacteria</taxon>
        <taxon>Chromatiales</taxon>
        <taxon>Ectothiorhodospiraceae</taxon>
        <taxon>Candidatus Macondimonas</taxon>
    </lineage>
</organism>
<gene>
    <name evidence="3" type="ORF">E4680_06170</name>
</gene>
<name>A0A4Z0FAI3_9GAMM</name>
<protein>
    <submittedName>
        <fullName evidence="3">Zinc ribbon domain-containing protein</fullName>
    </submittedName>
</protein>
<feature type="compositionally biased region" description="Polar residues" evidence="1">
    <location>
        <begin position="47"/>
        <end position="56"/>
    </location>
</feature>
<sequence>MPLYEYQCATCGPFTELRSMSERNAPIDCPQCAAASARMLSRPALRQISSGSYQAHTRNERSAHEPLSLRRVPPPATGHAHGPGCGHADHRGKRPWMLGH</sequence>
<dbReference type="OrthoDB" id="9813321at2"/>
<feature type="compositionally biased region" description="Basic and acidic residues" evidence="1">
    <location>
        <begin position="57"/>
        <end position="68"/>
    </location>
</feature>
<feature type="domain" description="Putative regulatory protein FmdB zinc ribbon" evidence="2">
    <location>
        <begin position="1"/>
        <end position="41"/>
    </location>
</feature>
<evidence type="ECO:0000256" key="1">
    <source>
        <dbReference type="SAM" id="MobiDB-lite"/>
    </source>
</evidence>